<accession>A0AAW2LAQ9</accession>
<name>A0AAW2LAQ9_SESRA</name>
<protein>
    <submittedName>
        <fullName evidence="2">Uncharacterized protein</fullName>
    </submittedName>
</protein>
<proteinExistence type="predicted"/>
<sequence>MNGLEKSLHELINMLVQYEAMIEKSGPLVLLVGETSTSKAKSMVSKREKRKKKDASSTIASTLSVPITPLGGLKEVVKDSN</sequence>
<dbReference type="EMBL" id="JACGWJ010000025">
    <property type="protein sequence ID" value="KAL0315868.1"/>
    <property type="molecule type" value="Genomic_DNA"/>
</dbReference>
<dbReference type="AlphaFoldDB" id="A0AAW2LAQ9"/>
<feature type="region of interest" description="Disordered" evidence="1">
    <location>
        <begin position="40"/>
        <end position="59"/>
    </location>
</feature>
<organism evidence="2">
    <name type="scientific">Sesamum radiatum</name>
    <name type="common">Black benniseed</name>
    <dbReference type="NCBI Taxonomy" id="300843"/>
    <lineage>
        <taxon>Eukaryota</taxon>
        <taxon>Viridiplantae</taxon>
        <taxon>Streptophyta</taxon>
        <taxon>Embryophyta</taxon>
        <taxon>Tracheophyta</taxon>
        <taxon>Spermatophyta</taxon>
        <taxon>Magnoliopsida</taxon>
        <taxon>eudicotyledons</taxon>
        <taxon>Gunneridae</taxon>
        <taxon>Pentapetalae</taxon>
        <taxon>asterids</taxon>
        <taxon>lamiids</taxon>
        <taxon>Lamiales</taxon>
        <taxon>Pedaliaceae</taxon>
        <taxon>Sesamum</taxon>
    </lineage>
</organism>
<evidence type="ECO:0000313" key="2">
    <source>
        <dbReference type="EMBL" id="KAL0315868.1"/>
    </source>
</evidence>
<reference evidence="2" key="2">
    <citation type="journal article" date="2024" name="Plant">
        <title>Genomic evolution and insights into agronomic trait innovations of Sesamum species.</title>
        <authorList>
            <person name="Miao H."/>
            <person name="Wang L."/>
            <person name="Qu L."/>
            <person name="Liu H."/>
            <person name="Sun Y."/>
            <person name="Le M."/>
            <person name="Wang Q."/>
            <person name="Wei S."/>
            <person name="Zheng Y."/>
            <person name="Lin W."/>
            <person name="Duan Y."/>
            <person name="Cao H."/>
            <person name="Xiong S."/>
            <person name="Wang X."/>
            <person name="Wei L."/>
            <person name="Li C."/>
            <person name="Ma Q."/>
            <person name="Ju M."/>
            <person name="Zhao R."/>
            <person name="Li G."/>
            <person name="Mu C."/>
            <person name="Tian Q."/>
            <person name="Mei H."/>
            <person name="Zhang T."/>
            <person name="Gao T."/>
            <person name="Zhang H."/>
        </authorList>
    </citation>
    <scope>NUCLEOTIDE SEQUENCE</scope>
    <source>
        <strain evidence="2">G02</strain>
    </source>
</reference>
<comment type="caution">
    <text evidence="2">The sequence shown here is derived from an EMBL/GenBank/DDBJ whole genome shotgun (WGS) entry which is preliminary data.</text>
</comment>
<evidence type="ECO:0000256" key="1">
    <source>
        <dbReference type="SAM" id="MobiDB-lite"/>
    </source>
</evidence>
<gene>
    <name evidence="2" type="ORF">Sradi_5465000</name>
</gene>
<reference evidence="2" key="1">
    <citation type="submission" date="2020-06" db="EMBL/GenBank/DDBJ databases">
        <authorList>
            <person name="Li T."/>
            <person name="Hu X."/>
            <person name="Zhang T."/>
            <person name="Song X."/>
            <person name="Zhang H."/>
            <person name="Dai N."/>
            <person name="Sheng W."/>
            <person name="Hou X."/>
            <person name="Wei L."/>
        </authorList>
    </citation>
    <scope>NUCLEOTIDE SEQUENCE</scope>
    <source>
        <strain evidence="2">G02</strain>
        <tissue evidence="2">Leaf</tissue>
    </source>
</reference>